<keyword evidence="3" id="KW-1185">Reference proteome</keyword>
<gene>
    <name evidence="2" type="primary">rfbG</name>
    <name evidence="2" type="ORF">MBCUR_14440</name>
</gene>
<evidence type="ECO:0000259" key="1">
    <source>
        <dbReference type="Pfam" id="PF16363"/>
    </source>
</evidence>
<keyword evidence="2" id="KW-0456">Lyase</keyword>
<dbReference type="SUPFAM" id="SSF51735">
    <property type="entry name" value="NAD(P)-binding Rossmann-fold domains"/>
    <property type="match status" value="1"/>
</dbReference>
<reference evidence="2 3" key="1">
    <citation type="submission" date="2016-04" db="EMBL/GenBank/DDBJ databases">
        <title>Genome sequence of Methanobrevibacter curvatus DSM 11111.</title>
        <authorList>
            <person name="Poehlein A."/>
            <person name="Seedorf H."/>
            <person name="Daniel R."/>
        </authorList>
    </citation>
    <scope>NUCLEOTIDE SEQUENCE [LARGE SCALE GENOMIC DNA]</scope>
    <source>
        <strain evidence="2 3">DSM 11111</strain>
    </source>
</reference>
<organism evidence="2 3">
    <name type="scientific">Methanobrevibacter curvatus</name>
    <dbReference type="NCBI Taxonomy" id="49547"/>
    <lineage>
        <taxon>Archaea</taxon>
        <taxon>Methanobacteriati</taxon>
        <taxon>Methanobacteriota</taxon>
        <taxon>Methanomada group</taxon>
        <taxon>Methanobacteria</taxon>
        <taxon>Methanobacteriales</taxon>
        <taxon>Methanobacteriaceae</taxon>
        <taxon>Methanobrevibacter</taxon>
    </lineage>
</organism>
<dbReference type="EMBL" id="LWMV01000189">
    <property type="protein sequence ID" value="KZX11410.1"/>
    <property type="molecule type" value="Genomic_DNA"/>
</dbReference>
<accession>A0A162FKJ9</accession>
<dbReference type="PANTHER" id="PTHR43000">
    <property type="entry name" value="DTDP-D-GLUCOSE 4,6-DEHYDRATASE-RELATED"/>
    <property type="match status" value="1"/>
</dbReference>
<dbReference type="NCBIfam" id="TIGR02622">
    <property type="entry name" value="CDP_4_6_dhtase"/>
    <property type="match status" value="1"/>
</dbReference>
<dbReference type="GO" id="GO:0047733">
    <property type="term" value="F:CDP-glucose 4,6-dehydratase activity"/>
    <property type="evidence" value="ECO:0007669"/>
    <property type="project" value="UniProtKB-EC"/>
</dbReference>
<dbReference type="PATRIC" id="fig|49547.3.peg.1543"/>
<dbReference type="AlphaFoldDB" id="A0A162FKJ9"/>
<dbReference type="InterPro" id="IPR013445">
    <property type="entry name" value="CDP_4_6_deHydtase"/>
</dbReference>
<dbReference type="Proteomes" id="UP000077245">
    <property type="component" value="Unassembled WGS sequence"/>
</dbReference>
<proteinExistence type="predicted"/>
<dbReference type="OrthoDB" id="4907at2157"/>
<evidence type="ECO:0000313" key="2">
    <source>
        <dbReference type="EMBL" id="KZX11410.1"/>
    </source>
</evidence>
<dbReference type="RefSeq" id="WP_067092044.1">
    <property type="nucleotide sequence ID" value="NZ_LWMV01000189.1"/>
</dbReference>
<sequence length="384" mass="44056">MLKKFKDYFQDKKVLITGNTGFKGSWLSQILLNLESNVIGFSSEIPTKPSIFEILELENNINHFYGDIRNFNSLNELIQNSNPDIIIHLAAQPLVRQSYIEPVETYQTNVIGTVNLLESVRKLTNYEHKRNSDSTVLLNVTTDKCYENKEINYAYKESDKLGGYDPYSSSKACSEIVTSAYRRSFFNTGDNNNNNNNNSNQSVAIATARAGNVIGGGDWSKDRLVVDCINALYSNEVITLRNPNALRPWQHVLDGLNGYLTLITNMSKQIDNDSNKNDLSSVDFNSSWNFGPYDENIVNVELLVKTLIFHWGFGDYKVESDDKFHEAILLKLDISKALKYLNWKPLLNFNDSIKLTVDWYKEYYINNGDMIKFTNNQIFNYFKH</sequence>
<dbReference type="InterPro" id="IPR016040">
    <property type="entry name" value="NAD(P)-bd_dom"/>
</dbReference>
<protein>
    <submittedName>
        <fullName evidence="2">CDP-glucose 4,6-dehydratase</fullName>
        <ecNumber evidence="2">4.2.1.45</ecNumber>
    </submittedName>
</protein>
<dbReference type="STRING" id="49547.MBCUR_14440"/>
<evidence type="ECO:0000313" key="3">
    <source>
        <dbReference type="Proteomes" id="UP000077245"/>
    </source>
</evidence>
<dbReference type="Gene3D" id="3.40.50.720">
    <property type="entry name" value="NAD(P)-binding Rossmann-like Domain"/>
    <property type="match status" value="1"/>
</dbReference>
<dbReference type="InterPro" id="IPR036291">
    <property type="entry name" value="NAD(P)-bd_dom_sf"/>
</dbReference>
<name>A0A162FKJ9_9EURY</name>
<feature type="domain" description="NAD(P)-binding" evidence="1">
    <location>
        <begin position="15"/>
        <end position="354"/>
    </location>
</feature>
<dbReference type="Pfam" id="PF16363">
    <property type="entry name" value="GDP_Man_Dehyd"/>
    <property type="match status" value="1"/>
</dbReference>
<comment type="caution">
    <text evidence="2">The sequence shown here is derived from an EMBL/GenBank/DDBJ whole genome shotgun (WGS) entry which is preliminary data.</text>
</comment>
<dbReference type="EC" id="4.2.1.45" evidence="2"/>
<dbReference type="Gene3D" id="3.90.25.10">
    <property type="entry name" value="UDP-galactose 4-epimerase, domain 1"/>
    <property type="match status" value="1"/>
</dbReference>